<accession>A0A9D4ZML2</accession>
<keyword evidence="3" id="KW-1185">Reference proteome</keyword>
<dbReference type="Proteomes" id="UP000886520">
    <property type="component" value="Chromosome 6"/>
</dbReference>
<keyword evidence="1" id="KW-0472">Membrane</keyword>
<keyword evidence="1" id="KW-1133">Transmembrane helix</keyword>
<reference evidence="2" key="1">
    <citation type="submission" date="2021-01" db="EMBL/GenBank/DDBJ databases">
        <title>Adiantum capillus-veneris genome.</title>
        <authorList>
            <person name="Fang Y."/>
            <person name="Liao Q."/>
        </authorList>
    </citation>
    <scope>NUCLEOTIDE SEQUENCE</scope>
    <source>
        <strain evidence="2">H3</strain>
        <tissue evidence="2">Leaf</tissue>
    </source>
</reference>
<evidence type="ECO:0000313" key="2">
    <source>
        <dbReference type="EMBL" id="KAI5078881.1"/>
    </source>
</evidence>
<sequence>MQEALGFGCRETPGSGLRLLQLAMIGEGTSDTAVLLYQGFAVACPPCKGKSLARDDLLLLCGGVLPNLVLWRMELWIYFFVRTVMWWCWFASGLWHSALWQFQFMLGLRLRLVVSCDGRVVARDGAVDPLTVGLLRCGSCGCGP</sequence>
<dbReference type="EMBL" id="JABFUD020000006">
    <property type="protein sequence ID" value="KAI5078881.1"/>
    <property type="molecule type" value="Genomic_DNA"/>
</dbReference>
<dbReference type="AlphaFoldDB" id="A0A9D4ZML2"/>
<organism evidence="2 3">
    <name type="scientific">Adiantum capillus-veneris</name>
    <name type="common">Maidenhair fern</name>
    <dbReference type="NCBI Taxonomy" id="13818"/>
    <lineage>
        <taxon>Eukaryota</taxon>
        <taxon>Viridiplantae</taxon>
        <taxon>Streptophyta</taxon>
        <taxon>Embryophyta</taxon>
        <taxon>Tracheophyta</taxon>
        <taxon>Polypodiopsida</taxon>
        <taxon>Polypodiidae</taxon>
        <taxon>Polypodiales</taxon>
        <taxon>Pteridineae</taxon>
        <taxon>Pteridaceae</taxon>
        <taxon>Vittarioideae</taxon>
        <taxon>Adiantum</taxon>
    </lineage>
</organism>
<evidence type="ECO:0000256" key="1">
    <source>
        <dbReference type="SAM" id="Phobius"/>
    </source>
</evidence>
<name>A0A9D4ZML2_ADICA</name>
<proteinExistence type="predicted"/>
<keyword evidence="1" id="KW-0812">Transmembrane</keyword>
<comment type="caution">
    <text evidence="2">The sequence shown here is derived from an EMBL/GenBank/DDBJ whole genome shotgun (WGS) entry which is preliminary data.</text>
</comment>
<gene>
    <name evidence="2" type="ORF">GOP47_0006552</name>
</gene>
<protein>
    <submittedName>
        <fullName evidence="2">Uncharacterized protein</fullName>
    </submittedName>
</protein>
<evidence type="ECO:0000313" key="3">
    <source>
        <dbReference type="Proteomes" id="UP000886520"/>
    </source>
</evidence>
<feature type="transmembrane region" description="Helical" evidence="1">
    <location>
        <begin position="84"/>
        <end position="102"/>
    </location>
</feature>